<feature type="region of interest" description="Disordered" evidence="7">
    <location>
        <begin position="339"/>
        <end position="370"/>
    </location>
</feature>
<feature type="compositionally biased region" description="Polar residues" evidence="7">
    <location>
        <begin position="274"/>
        <end position="284"/>
    </location>
</feature>
<feature type="transmembrane region" description="Helical" evidence="6">
    <location>
        <begin position="661"/>
        <end position="682"/>
    </location>
</feature>
<proteinExistence type="predicted"/>
<keyword evidence="3 6" id="KW-0256">Endoplasmic reticulum</keyword>
<feature type="transmembrane region" description="Helical" evidence="6">
    <location>
        <begin position="513"/>
        <end position="533"/>
    </location>
</feature>
<dbReference type="InterPro" id="IPR003388">
    <property type="entry name" value="Reticulon"/>
</dbReference>
<feature type="transmembrane region" description="Helical" evidence="6">
    <location>
        <begin position="488"/>
        <end position="507"/>
    </location>
</feature>
<sequence>MDVSRRRTGVKTSVVAGSVWESRMRFDDVKGGIKVFNGDDNPDENADSTPKKVARRGQSATSATVASSGKRKTWKSESFDGPIQIAKGKTIEEQGRELSVSVDGGIKKGPIQQGRKLRSDGGKELSASVDGIDKSSIQVKKGRSEGSKENPVQVKRGRSGVNKEVGVSSDGNEKSPIQTGKVRSETKEVVESRAQLRKVKSDSENVANQSTGEEVGFDDDGIEKSSVQLRKVKSETDKVVVDESISGTEKSPPETEEPVSEESCKDFGVCQEKVISSSTETNEAVVNPQPEIVVDDEDDDDNDEIVTDGDDEEFEGDEEEEIGEETEIEIVKTSFEIKEINVSDEKSKKEEANVPEQKPKTEEKSIREHKPKTVEKNIQEPRPKKMEASIVTEQRPKRVDINLPEQRLKQVVNEEKKVHQFRNRSAPTSSTVNKQPPPVLRRATIYENITRTASSKPASIPVVNEYQNFPQRHNKLQNLVDLVMWRDISRSAFVFGIGTFIIISSSYTKDLNVSFISVISYLGLVYLAAIFLYRSLISREVVDIDDNTSYVVGEHEAIWLMKLILPYLNEFLLKIRALFSGDPATTMKMAVLLFVFARCGSSITIWKMAKLGFFGVFVVPKVCSSYSAQLTAYGKFWIRRFRDAWDSCTHKKAVALGMFTLVWNLSSTVARVWAVFMMFVAVRYYQRCMESEEYWVEDDDDDARVDETSNGHTGGLKQEGFGLSSVELTKAKKAS</sequence>
<evidence type="ECO:0000256" key="6">
    <source>
        <dbReference type="RuleBase" id="RU363132"/>
    </source>
</evidence>
<protein>
    <recommendedName>
        <fullName evidence="6">Reticulon-like protein</fullName>
    </recommendedName>
</protein>
<dbReference type="AlphaFoldDB" id="A0A9Q0G2I2"/>
<gene>
    <name evidence="9" type="ORF">Tsubulata_018161</name>
</gene>
<feature type="compositionally biased region" description="Polar residues" evidence="7">
    <location>
        <begin position="58"/>
        <end position="67"/>
    </location>
</feature>
<keyword evidence="2 6" id="KW-0812">Transmembrane</keyword>
<keyword evidence="5 6" id="KW-0472">Membrane</keyword>
<dbReference type="EMBL" id="JAKUCV010002912">
    <property type="protein sequence ID" value="KAJ4840967.1"/>
    <property type="molecule type" value="Genomic_DNA"/>
</dbReference>
<dbReference type="OrthoDB" id="567788at2759"/>
<organism evidence="9 10">
    <name type="scientific">Turnera subulata</name>
    <dbReference type="NCBI Taxonomy" id="218843"/>
    <lineage>
        <taxon>Eukaryota</taxon>
        <taxon>Viridiplantae</taxon>
        <taxon>Streptophyta</taxon>
        <taxon>Embryophyta</taxon>
        <taxon>Tracheophyta</taxon>
        <taxon>Spermatophyta</taxon>
        <taxon>Magnoliopsida</taxon>
        <taxon>eudicotyledons</taxon>
        <taxon>Gunneridae</taxon>
        <taxon>Pentapetalae</taxon>
        <taxon>rosids</taxon>
        <taxon>fabids</taxon>
        <taxon>Malpighiales</taxon>
        <taxon>Passifloraceae</taxon>
        <taxon>Turnera</taxon>
    </lineage>
</organism>
<name>A0A9Q0G2I2_9ROSI</name>
<evidence type="ECO:0000313" key="10">
    <source>
        <dbReference type="Proteomes" id="UP001141552"/>
    </source>
</evidence>
<feature type="compositionally biased region" description="Basic and acidic residues" evidence="7">
    <location>
        <begin position="182"/>
        <end position="191"/>
    </location>
</feature>
<feature type="compositionally biased region" description="Basic and acidic residues" evidence="7">
    <location>
        <begin position="232"/>
        <end position="241"/>
    </location>
</feature>
<accession>A0A9Q0G2I2</accession>
<evidence type="ECO:0000256" key="4">
    <source>
        <dbReference type="ARBA" id="ARBA00022989"/>
    </source>
</evidence>
<reference evidence="9" key="2">
    <citation type="journal article" date="2023" name="Plants (Basel)">
        <title>Annotation of the Turnera subulata (Passifloraceae) Draft Genome Reveals the S-Locus Evolved after the Divergence of Turneroideae from Passifloroideae in a Stepwise Manner.</title>
        <authorList>
            <person name="Henning P.M."/>
            <person name="Roalson E.H."/>
            <person name="Mir W."/>
            <person name="McCubbin A.G."/>
            <person name="Shore J.S."/>
        </authorList>
    </citation>
    <scope>NUCLEOTIDE SEQUENCE</scope>
    <source>
        <strain evidence="9">F60SS</strain>
    </source>
</reference>
<dbReference type="PROSITE" id="PS50845">
    <property type="entry name" value="RETICULON"/>
    <property type="match status" value="1"/>
</dbReference>
<comment type="subcellular location">
    <subcellularLocation>
        <location evidence="1 6">Endoplasmic reticulum membrane</location>
        <topology evidence="1 6">Multi-pass membrane protein</topology>
    </subcellularLocation>
</comment>
<dbReference type="PANTHER" id="PTHR46626">
    <property type="entry name" value="RETICULON-LIKE PROTEIN B17"/>
    <property type="match status" value="1"/>
</dbReference>
<dbReference type="PANTHER" id="PTHR46626:SF1">
    <property type="entry name" value="RETICULON-LIKE PROTEIN B21"/>
    <property type="match status" value="1"/>
</dbReference>
<dbReference type="Proteomes" id="UP001141552">
    <property type="component" value="Unassembled WGS sequence"/>
</dbReference>
<dbReference type="GO" id="GO:0005789">
    <property type="term" value="C:endoplasmic reticulum membrane"/>
    <property type="evidence" value="ECO:0007669"/>
    <property type="project" value="UniProtKB-SubCell"/>
</dbReference>
<evidence type="ECO:0000313" key="9">
    <source>
        <dbReference type="EMBL" id="KAJ4840967.1"/>
    </source>
</evidence>
<dbReference type="InterPro" id="IPR044647">
    <property type="entry name" value="RTNLB17/18/21"/>
</dbReference>
<feature type="compositionally biased region" description="Acidic residues" evidence="7">
    <location>
        <begin position="293"/>
        <end position="323"/>
    </location>
</feature>
<feature type="domain" description="Reticulon" evidence="8">
    <location>
        <begin position="479"/>
        <end position="633"/>
    </location>
</feature>
<evidence type="ECO:0000256" key="1">
    <source>
        <dbReference type="ARBA" id="ARBA00004477"/>
    </source>
</evidence>
<reference evidence="9" key="1">
    <citation type="submission" date="2022-02" db="EMBL/GenBank/DDBJ databases">
        <authorList>
            <person name="Henning P.M."/>
            <person name="McCubbin A.G."/>
            <person name="Shore J.S."/>
        </authorList>
    </citation>
    <scope>NUCLEOTIDE SEQUENCE</scope>
    <source>
        <strain evidence="9">F60SS</strain>
        <tissue evidence="9">Leaves</tissue>
    </source>
</reference>
<evidence type="ECO:0000256" key="5">
    <source>
        <dbReference type="ARBA" id="ARBA00023136"/>
    </source>
</evidence>
<evidence type="ECO:0000256" key="2">
    <source>
        <dbReference type="ARBA" id="ARBA00022692"/>
    </source>
</evidence>
<evidence type="ECO:0000256" key="3">
    <source>
        <dbReference type="ARBA" id="ARBA00022824"/>
    </source>
</evidence>
<evidence type="ECO:0000256" key="7">
    <source>
        <dbReference type="SAM" id="MobiDB-lite"/>
    </source>
</evidence>
<dbReference type="Pfam" id="PF02453">
    <property type="entry name" value="Reticulon"/>
    <property type="match status" value="1"/>
</dbReference>
<feature type="region of interest" description="Disordered" evidence="7">
    <location>
        <begin position="34"/>
        <end position="323"/>
    </location>
</feature>
<comment type="caution">
    <text evidence="9">The sequence shown here is derived from an EMBL/GenBank/DDBJ whole genome shotgun (WGS) entry which is preliminary data.</text>
</comment>
<keyword evidence="4 6" id="KW-1133">Transmembrane helix</keyword>
<feature type="region of interest" description="Disordered" evidence="7">
    <location>
        <begin position="698"/>
        <end position="720"/>
    </location>
</feature>
<evidence type="ECO:0000259" key="8">
    <source>
        <dbReference type="PROSITE" id="PS50845"/>
    </source>
</evidence>
<keyword evidence="10" id="KW-1185">Reference proteome</keyword>